<protein>
    <submittedName>
        <fullName evidence="3">Carboxyltransferase domain-containing protein</fullName>
    </submittedName>
</protein>
<dbReference type="RefSeq" id="WP_131414222.1">
    <property type="nucleotide sequence ID" value="NZ_SJXE01000001.1"/>
</dbReference>
<dbReference type="InterPro" id="IPR051781">
    <property type="entry name" value="Metallo-dep_Hydrolase"/>
</dbReference>
<dbReference type="PANTHER" id="PTHR43135:SF3">
    <property type="entry name" value="ALPHA-D-RIBOSE 1-METHYLPHOSPHONATE 5-TRIPHOSPHATE DIPHOSPHATASE"/>
    <property type="match status" value="1"/>
</dbReference>
<dbReference type="InterPro" id="IPR006680">
    <property type="entry name" value="Amidohydro-rel"/>
</dbReference>
<feature type="domain" description="Amidohydrolase-related" evidence="2">
    <location>
        <begin position="354"/>
        <end position="395"/>
    </location>
</feature>
<name>A0ABY2APC0_9GAMM</name>
<evidence type="ECO:0000313" key="4">
    <source>
        <dbReference type="Proteomes" id="UP000292554"/>
    </source>
</evidence>
<feature type="chain" id="PRO_5045542291" evidence="1">
    <location>
        <begin position="25"/>
        <end position="437"/>
    </location>
</feature>
<reference evidence="3 4" key="1">
    <citation type="submission" date="2019-02" db="EMBL/GenBank/DDBJ databases">
        <title>Corallincola luteus sp. nov., a marine bacterium isolated from surface sediment of Bohai Sea in China.</title>
        <authorList>
            <person name="Ren Q."/>
        </authorList>
    </citation>
    <scope>NUCLEOTIDE SEQUENCE [LARGE SCALE GENOMIC DNA]</scope>
    <source>
        <strain evidence="3 4">DASS28</strain>
    </source>
</reference>
<keyword evidence="1" id="KW-0732">Signal</keyword>
<dbReference type="SUPFAM" id="SSF51338">
    <property type="entry name" value="Composite domain of metallo-dependent hydrolases"/>
    <property type="match status" value="1"/>
</dbReference>
<dbReference type="Proteomes" id="UP000292554">
    <property type="component" value="Unassembled WGS sequence"/>
</dbReference>
<dbReference type="Gene3D" id="2.30.40.10">
    <property type="entry name" value="Urease, subunit C, domain 1"/>
    <property type="match status" value="1"/>
</dbReference>
<dbReference type="PANTHER" id="PTHR43135">
    <property type="entry name" value="ALPHA-D-RIBOSE 1-METHYLPHOSPHONATE 5-TRIPHOSPHATE DIPHOSPHATASE"/>
    <property type="match status" value="1"/>
</dbReference>
<gene>
    <name evidence="3" type="ORF">EZV61_02515</name>
</gene>
<sequence length="437" mass="47726">MKMTTKAVTLIALLCSLLPWSASSHTQLPGVQQQQSLLIQDGNIHTGDGEVLKAYDLLIEGGMITALEPQIPAPKGAKVINANGQSIYPTLIALDTTLGLLEIDAVRASDDIAEVGSINPNVTGYVAFNADSELNTTTRSNGIGYAQVVPQRGLLSGGSSLMQLDGWDNLDALVIDRVGIHLRWPTIKIRDQARSSQSPEEQREKYQEKLAQLQTAFDQARRYFKSFRVDQVQAVDQRWQAMTQILNGAQPLFIHADDARDIAQAIAFAQREKVRMVLVGGAEADQVAVQLLRFNIPVIYTHSVGQPFKEDASYDSAYGGPARLQSLGIKYAIAYHNEGNWDVRNLPFAAGQAVAYGLTPEQALQAVTLSAAEILGVDDKLGSLRPGKQASLIIAPGDILDYSGHPITTMLIDGREVDLNNRQTQLYNKYKQRPATH</sequence>
<feature type="signal peptide" evidence="1">
    <location>
        <begin position="1"/>
        <end position="24"/>
    </location>
</feature>
<dbReference type="SUPFAM" id="SSF51556">
    <property type="entry name" value="Metallo-dependent hydrolases"/>
    <property type="match status" value="1"/>
</dbReference>
<dbReference type="Pfam" id="PF01979">
    <property type="entry name" value="Amidohydro_1"/>
    <property type="match status" value="1"/>
</dbReference>
<dbReference type="InterPro" id="IPR032466">
    <property type="entry name" value="Metal_Hydrolase"/>
</dbReference>
<dbReference type="EMBL" id="SJXE01000001">
    <property type="protein sequence ID" value="TCI04862.1"/>
    <property type="molecule type" value="Genomic_DNA"/>
</dbReference>
<proteinExistence type="predicted"/>
<evidence type="ECO:0000259" key="2">
    <source>
        <dbReference type="Pfam" id="PF01979"/>
    </source>
</evidence>
<evidence type="ECO:0000313" key="3">
    <source>
        <dbReference type="EMBL" id="TCI04862.1"/>
    </source>
</evidence>
<organism evidence="3 4">
    <name type="scientific">Corallincola luteus</name>
    <dbReference type="NCBI Taxonomy" id="1775177"/>
    <lineage>
        <taxon>Bacteria</taxon>
        <taxon>Pseudomonadati</taxon>
        <taxon>Pseudomonadota</taxon>
        <taxon>Gammaproteobacteria</taxon>
        <taxon>Alteromonadales</taxon>
        <taxon>Psychromonadaceae</taxon>
        <taxon>Corallincola</taxon>
    </lineage>
</organism>
<dbReference type="Gene3D" id="3.20.20.140">
    <property type="entry name" value="Metal-dependent hydrolases"/>
    <property type="match status" value="1"/>
</dbReference>
<evidence type="ECO:0000256" key="1">
    <source>
        <dbReference type="SAM" id="SignalP"/>
    </source>
</evidence>
<accession>A0ABY2APC0</accession>
<dbReference type="InterPro" id="IPR011059">
    <property type="entry name" value="Metal-dep_hydrolase_composite"/>
</dbReference>
<comment type="caution">
    <text evidence="3">The sequence shown here is derived from an EMBL/GenBank/DDBJ whole genome shotgun (WGS) entry which is preliminary data.</text>
</comment>
<keyword evidence="4" id="KW-1185">Reference proteome</keyword>